<protein>
    <recommendedName>
        <fullName evidence="9">Histidinol-phosphate aminotransferase</fullName>
        <ecNumber evidence="9">2.6.1.9</ecNumber>
    </recommendedName>
    <alternativeName>
        <fullName evidence="9">Imidazole acetol-phosphate transaminase</fullName>
    </alternativeName>
</protein>
<gene>
    <name evidence="9" type="primary">hisC</name>
    <name evidence="11" type="ORF">MUB46_22470</name>
</gene>
<dbReference type="InterPro" id="IPR015424">
    <property type="entry name" value="PyrdxlP-dep_Trfase"/>
</dbReference>
<evidence type="ECO:0000256" key="4">
    <source>
        <dbReference type="ARBA" id="ARBA00011738"/>
    </source>
</evidence>
<dbReference type="PANTHER" id="PTHR43643">
    <property type="entry name" value="HISTIDINOL-PHOSPHATE AMINOTRANSFERASE 2"/>
    <property type="match status" value="1"/>
</dbReference>
<evidence type="ECO:0000256" key="1">
    <source>
        <dbReference type="ARBA" id="ARBA00001933"/>
    </source>
</evidence>
<dbReference type="GO" id="GO:0030170">
    <property type="term" value="F:pyridoxal phosphate binding"/>
    <property type="evidence" value="ECO:0007669"/>
    <property type="project" value="InterPro"/>
</dbReference>
<feature type="domain" description="Aminotransferase class I/classII large" evidence="10">
    <location>
        <begin position="41"/>
        <end position="369"/>
    </location>
</feature>
<comment type="subunit">
    <text evidence="4 9">Homodimer.</text>
</comment>
<dbReference type="InterPro" id="IPR015421">
    <property type="entry name" value="PyrdxlP-dep_Trfase_major"/>
</dbReference>
<dbReference type="InterPro" id="IPR004839">
    <property type="entry name" value="Aminotransferase_I/II_large"/>
</dbReference>
<sequence>MNAADATLRLDASDFPKALDHVAEGPEYTPGKMTFGGGHKTVYKLSSNESALGIGPAAVEAILKGAKEQHLYPDAAGLPLAEKLAEHHKLDPARVLVGPGSDTIISWIVRGWAGPGDEVVYSAHGFQSYRIRAFTSGAVPVAAPESELHADVDALLATVTPRTRIVFLANPNNPTGTYLPVSEIRRLRADLPASVMLVLDEAYAEFVEKDDYLSGLALADDWPENLIVTRTFSKFYSLAGLRVGWAYAPRRAMGPLSRLRGPFSVSKLGLDAAVAALEDQTHCQAVRDHNARWRDWLQREIRALGYQTTDSVGNFVLLKVPGTAGGAPAFDQTLQDLGFVGRLANQNALPDWLRITVGSEEANQALIPALRNLVNDFT</sequence>
<organism evidence="11 12">
    <name type="scientific">Microbaculum marinisediminis</name>
    <dbReference type="NCBI Taxonomy" id="2931392"/>
    <lineage>
        <taxon>Bacteria</taxon>
        <taxon>Pseudomonadati</taxon>
        <taxon>Pseudomonadota</taxon>
        <taxon>Alphaproteobacteria</taxon>
        <taxon>Hyphomicrobiales</taxon>
        <taxon>Tepidamorphaceae</taxon>
        <taxon>Microbaculum</taxon>
    </lineage>
</organism>
<comment type="cofactor">
    <cofactor evidence="1 9">
        <name>pyridoxal 5'-phosphate</name>
        <dbReference type="ChEBI" id="CHEBI:597326"/>
    </cofactor>
</comment>
<dbReference type="PANTHER" id="PTHR43643:SF3">
    <property type="entry name" value="HISTIDINOL-PHOSPHATE AMINOTRANSFERASE"/>
    <property type="match status" value="1"/>
</dbReference>
<dbReference type="InterPro" id="IPR005861">
    <property type="entry name" value="HisP_aminotrans"/>
</dbReference>
<evidence type="ECO:0000256" key="3">
    <source>
        <dbReference type="ARBA" id="ARBA00007970"/>
    </source>
</evidence>
<evidence type="ECO:0000256" key="8">
    <source>
        <dbReference type="ARBA" id="ARBA00047481"/>
    </source>
</evidence>
<dbReference type="CDD" id="cd00609">
    <property type="entry name" value="AAT_like"/>
    <property type="match status" value="1"/>
</dbReference>
<dbReference type="Proteomes" id="UP001320898">
    <property type="component" value="Unassembled WGS sequence"/>
</dbReference>
<dbReference type="RefSeq" id="WP_261618225.1">
    <property type="nucleotide sequence ID" value="NZ_JALIDZ010000013.1"/>
</dbReference>
<name>A0AAW5R317_9HYPH</name>
<keyword evidence="6 9" id="KW-0808">Transferase</keyword>
<dbReference type="Pfam" id="PF00155">
    <property type="entry name" value="Aminotran_1_2"/>
    <property type="match status" value="1"/>
</dbReference>
<evidence type="ECO:0000256" key="5">
    <source>
        <dbReference type="ARBA" id="ARBA00022576"/>
    </source>
</evidence>
<dbReference type="EMBL" id="JALIDZ010000013">
    <property type="protein sequence ID" value="MCT8974640.1"/>
    <property type="molecule type" value="Genomic_DNA"/>
</dbReference>
<comment type="similarity">
    <text evidence="3 9">Belongs to the class-II pyridoxal-phosphate-dependent aminotransferase family. Histidinol-phosphate aminotransferase subfamily.</text>
</comment>
<evidence type="ECO:0000313" key="12">
    <source>
        <dbReference type="Proteomes" id="UP001320898"/>
    </source>
</evidence>
<dbReference type="EC" id="2.6.1.9" evidence="9"/>
<proteinExistence type="inferred from homology"/>
<feature type="modified residue" description="N6-(pyridoxal phosphate)lysine" evidence="9">
    <location>
        <position position="234"/>
    </location>
</feature>
<comment type="catalytic activity">
    <reaction evidence="8 9">
        <text>L-histidinol phosphate + 2-oxoglutarate = 3-(imidazol-4-yl)-2-oxopropyl phosphate + L-glutamate</text>
        <dbReference type="Rhea" id="RHEA:23744"/>
        <dbReference type="ChEBI" id="CHEBI:16810"/>
        <dbReference type="ChEBI" id="CHEBI:29985"/>
        <dbReference type="ChEBI" id="CHEBI:57766"/>
        <dbReference type="ChEBI" id="CHEBI:57980"/>
        <dbReference type="EC" id="2.6.1.9"/>
    </reaction>
</comment>
<reference evidence="11 12" key="1">
    <citation type="submission" date="2022-04" db="EMBL/GenBank/DDBJ databases">
        <authorList>
            <person name="Ye Y.-Q."/>
            <person name="Du Z.-J."/>
        </authorList>
    </citation>
    <scope>NUCLEOTIDE SEQUENCE [LARGE SCALE GENOMIC DNA]</scope>
    <source>
        <strain evidence="11 12">A6E488</strain>
    </source>
</reference>
<comment type="caution">
    <text evidence="11">The sequence shown here is derived from an EMBL/GenBank/DDBJ whole genome shotgun (WGS) entry which is preliminary data.</text>
</comment>
<dbReference type="GO" id="GO:0000105">
    <property type="term" value="P:L-histidine biosynthetic process"/>
    <property type="evidence" value="ECO:0007669"/>
    <property type="project" value="UniProtKB-UniRule"/>
</dbReference>
<dbReference type="Gene3D" id="3.90.1150.10">
    <property type="entry name" value="Aspartate Aminotransferase, domain 1"/>
    <property type="match status" value="1"/>
</dbReference>
<evidence type="ECO:0000256" key="6">
    <source>
        <dbReference type="ARBA" id="ARBA00022679"/>
    </source>
</evidence>
<evidence type="ECO:0000259" key="10">
    <source>
        <dbReference type="Pfam" id="PF00155"/>
    </source>
</evidence>
<dbReference type="InterPro" id="IPR015422">
    <property type="entry name" value="PyrdxlP-dep_Trfase_small"/>
</dbReference>
<keyword evidence="9" id="KW-0028">Amino-acid biosynthesis</keyword>
<evidence type="ECO:0000256" key="9">
    <source>
        <dbReference type="HAMAP-Rule" id="MF_01023"/>
    </source>
</evidence>
<comment type="pathway">
    <text evidence="2 9">Amino-acid biosynthesis; L-histidine biosynthesis; L-histidine from 5-phospho-alpha-D-ribose 1-diphosphate: step 7/9.</text>
</comment>
<keyword evidence="9" id="KW-0368">Histidine biosynthesis</keyword>
<dbReference type="GO" id="GO:0004400">
    <property type="term" value="F:histidinol-phosphate transaminase activity"/>
    <property type="evidence" value="ECO:0007669"/>
    <property type="project" value="UniProtKB-UniRule"/>
</dbReference>
<keyword evidence="12" id="KW-1185">Reference proteome</keyword>
<dbReference type="Gene3D" id="3.40.640.10">
    <property type="entry name" value="Type I PLP-dependent aspartate aminotransferase-like (Major domain)"/>
    <property type="match status" value="1"/>
</dbReference>
<evidence type="ECO:0000313" key="11">
    <source>
        <dbReference type="EMBL" id="MCT8974640.1"/>
    </source>
</evidence>
<dbReference type="AlphaFoldDB" id="A0AAW5R317"/>
<evidence type="ECO:0000256" key="7">
    <source>
        <dbReference type="ARBA" id="ARBA00022898"/>
    </source>
</evidence>
<dbReference type="InterPro" id="IPR050106">
    <property type="entry name" value="HistidinolP_aminotransfase"/>
</dbReference>
<keyword evidence="5 9" id="KW-0032">Aminotransferase</keyword>
<evidence type="ECO:0000256" key="2">
    <source>
        <dbReference type="ARBA" id="ARBA00005011"/>
    </source>
</evidence>
<keyword evidence="7 9" id="KW-0663">Pyridoxal phosphate</keyword>
<accession>A0AAW5R317</accession>
<dbReference type="HAMAP" id="MF_01023">
    <property type="entry name" value="HisC_aminotrans_2"/>
    <property type="match status" value="1"/>
</dbReference>
<dbReference type="SUPFAM" id="SSF53383">
    <property type="entry name" value="PLP-dependent transferases"/>
    <property type="match status" value="1"/>
</dbReference>